<proteinExistence type="predicted"/>
<dbReference type="OrthoDB" id="6352355at2759"/>
<sequence>MNASFQSYTDILASHHQDSSSPENFPVLIGYRSSTYTKDLTETTSNITSSQLFMDDSSNDFTNHQLIHPNTLTKVCGGCGDDPASSNPCRMPFFSGELSPKAEIFLKNF</sequence>
<dbReference type="HOGENOM" id="CLU_2485787_0_0_1"/>
<dbReference type="EMBL" id="CH964282">
    <property type="protein sequence ID" value="EDW85520.2"/>
    <property type="molecule type" value="Genomic_DNA"/>
</dbReference>
<name>B4NMD1_DROWI</name>
<dbReference type="Proteomes" id="UP000007798">
    <property type="component" value="Unassembled WGS sequence"/>
</dbReference>
<keyword evidence="2" id="KW-1185">Reference proteome</keyword>
<reference evidence="1 2" key="1">
    <citation type="journal article" date="2007" name="Nature">
        <title>Evolution of genes and genomes on the Drosophila phylogeny.</title>
        <authorList>
            <consortium name="Drosophila 12 Genomes Consortium"/>
            <person name="Clark A.G."/>
            <person name="Eisen M.B."/>
            <person name="Smith D.R."/>
            <person name="Bergman C.M."/>
            <person name="Oliver B."/>
            <person name="Markow T.A."/>
            <person name="Kaufman T.C."/>
            <person name="Kellis M."/>
            <person name="Gelbart W."/>
            <person name="Iyer V.N."/>
            <person name="Pollard D.A."/>
            <person name="Sackton T.B."/>
            <person name="Larracuente A.M."/>
            <person name="Singh N.D."/>
            <person name="Abad J.P."/>
            <person name="Abt D.N."/>
            <person name="Adryan B."/>
            <person name="Aguade M."/>
            <person name="Akashi H."/>
            <person name="Anderson W.W."/>
            <person name="Aquadro C.F."/>
            <person name="Ardell D.H."/>
            <person name="Arguello R."/>
            <person name="Artieri C.G."/>
            <person name="Barbash D.A."/>
            <person name="Barker D."/>
            <person name="Barsanti P."/>
            <person name="Batterham P."/>
            <person name="Batzoglou S."/>
            <person name="Begun D."/>
            <person name="Bhutkar A."/>
            <person name="Blanco E."/>
            <person name="Bosak S.A."/>
            <person name="Bradley R.K."/>
            <person name="Brand A.D."/>
            <person name="Brent M.R."/>
            <person name="Brooks A.N."/>
            <person name="Brown R.H."/>
            <person name="Butlin R.K."/>
            <person name="Caggese C."/>
            <person name="Calvi B.R."/>
            <person name="Bernardo de Carvalho A."/>
            <person name="Caspi A."/>
            <person name="Castrezana S."/>
            <person name="Celniker S.E."/>
            <person name="Chang J.L."/>
            <person name="Chapple C."/>
            <person name="Chatterji S."/>
            <person name="Chinwalla A."/>
            <person name="Civetta A."/>
            <person name="Clifton S.W."/>
            <person name="Comeron J.M."/>
            <person name="Costello J.C."/>
            <person name="Coyne J.A."/>
            <person name="Daub J."/>
            <person name="David R.G."/>
            <person name="Delcher A.L."/>
            <person name="Delehaunty K."/>
            <person name="Do C.B."/>
            <person name="Ebling H."/>
            <person name="Edwards K."/>
            <person name="Eickbush T."/>
            <person name="Evans J.D."/>
            <person name="Filipski A."/>
            <person name="Findeiss S."/>
            <person name="Freyhult E."/>
            <person name="Fulton L."/>
            <person name="Fulton R."/>
            <person name="Garcia A.C."/>
            <person name="Gardiner A."/>
            <person name="Garfield D.A."/>
            <person name="Garvin B.E."/>
            <person name="Gibson G."/>
            <person name="Gilbert D."/>
            <person name="Gnerre S."/>
            <person name="Godfrey J."/>
            <person name="Good R."/>
            <person name="Gotea V."/>
            <person name="Gravely B."/>
            <person name="Greenberg A.J."/>
            <person name="Griffiths-Jones S."/>
            <person name="Gross S."/>
            <person name="Guigo R."/>
            <person name="Gustafson E.A."/>
            <person name="Haerty W."/>
            <person name="Hahn M.W."/>
            <person name="Halligan D.L."/>
            <person name="Halpern A.L."/>
            <person name="Halter G.M."/>
            <person name="Han M.V."/>
            <person name="Heger A."/>
            <person name="Hillier L."/>
            <person name="Hinrichs A.S."/>
            <person name="Holmes I."/>
            <person name="Hoskins R.A."/>
            <person name="Hubisz M.J."/>
            <person name="Hultmark D."/>
            <person name="Huntley M.A."/>
            <person name="Jaffe D.B."/>
            <person name="Jagadeeshan S."/>
            <person name="Jeck W.R."/>
            <person name="Johnson J."/>
            <person name="Jones C.D."/>
            <person name="Jordan W.C."/>
            <person name="Karpen G.H."/>
            <person name="Kataoka E."/>
            <person name="Keightley P.D."/>
            <person name="Kheradpour P."/>
            <person name="Kirkness E.F."/>
            <person name="Koerich L.B."/>
            <person name="Kristiansen K."/>
            <person name="Kudrna D."/>
            <person name="Kulathinal R.J."/>
            <person name="Kumar S."/>
            <person name="Kwok R."/>
            <person name="Lander E."/>
            <person name="Langley C.H."/>
            <person name="Lapoint R."/>
            <person name="Lazzaro B.P."/>
            <person name="Lee S.J."/>
            <person name="Levesque L."/>
            <person name="Li R."/>
            <person name="Lin C.F."/>
            <person name="Lin M.F."/>
            <person name="Lindblad-Toh K."/>
            <person name="Llopart A."/>
            <person name="Long M."/>
            <person name="Low L."/>
            <person name="Lozovsky E."/>
            <person name="Lu J."/>
            <person name="Luo M."/>
            <person name="Machado C.A."/>
            <person name="Makalowski W."/>
            <person name="Marzo M."/>
            <person name="Matsuda M."/>
            <person name="Matzkin L."/>
            <person name="McAllister B."/>
            <person name="McBride C.S."/>
            <person name="McKernan B."/>
            <person name="McKernan K."/>
            <person name="Mendez-Lago M."/>
            <person name="Minx P."/>
            <person name="Mollenhauer M.U."/>
            <person name="Montooth K."/>
            <person name="Mount S.M."/>
            <person name="Mu X."/>
            <person name="Myers E."/>
            <person name="Negre B."/>
            <person name="Newfeld S."/>
            <person name="Nielsen R."/>
            <person name="Noor M.A."/>
            <person name="O'Grady P."/>
            <person name="Pachter L."/>
            <person name="Papaceit M."/>
            <person name="Parisi M.J."/>
            <person name="Parisi M."/>
            <person name="Parts L."/>
            <person name="Pedersen J.S."/>
            <person name="Pesole G."/>
            <person name="Phillippy A.M."/>
            <person name="Ponting C.P."/>
            <person name="Pop M."/>
            <person name="Porcelli D."/>
            <person name="Powell J.R."/>
            <person name="Prohaska S."/>
            <person name="Pruitt K."/>
            <person name="Puig M."/>
            <person name="Quesneville H."/>
            <person name="Ram K.R."/>
            <person name="Rand D."/>
            <person name="Rasmussen M.D."/>
            <person name="Reed L.K."/>
            <person name="Reenan R."/>
            <person name="Reily A."/>
            <person name="Remington K.A."/>
            <person name="Rieger T.T."/>
            <person name="Ritchie M.G."/>
            <person name="Robin C."/>
            <person name="Rogers Y.H."/>
            <person name="Rohde C."/>
            <person name="Rozas J."/>
            <person name="Rubenfield M.J."/>
            <person name="Ruiz A."/>
            <person name="Russo S."/>
            <person name="Salzberg S.L."/>
            <person name="Sanchez-Gracia A."/>
            <person name="Saranga D.J."/>
            <person name="Sato H."/>
            <person name="Schaeffer S.W."/>
            <person name="Schatz M.C."/>
            <person name="Schlenke T."/>
            <person name="Schwartz R."/>
            <person name="Segarra C."/>
            <person name="Singh R.S."/>
            <person name="Sirot L."/>
            <person name="Sirota M."/>
            <person name="Sisneros N.B."/>
            <person name="Smith C.D."/>
            <person name="Smith T.F."/>
            <person name="Spieth J."/>
            <person name="Stage D.E."/>
            <person name="Stark A."/>
            <person name="Stephan W."/>
            <person name="Strausberg R.L."/>
            <person name="Strempel S."/>
            <person name="Sturgill D."/>
            <person name="Sutton G."/>
            <person name="Sutton G.G."/>
            <person name="Tao W."/>
            <person name="Teichmann S."/>
            <person name="Tobari Y.N."/>
            <person name="Tomimura Y."/>
            <person name="Tsolas J.M."/>
            <person name="Valente V.L."/>
            <person name="Venter E."/>
            <person name="Venter J.C."/>
            <person name="Vicario S."/>
            <person name="Vieira F.G."/>
            <person name="Vilella A.J."/>
            <person name="Villasante A."/>
            <person name="Walenz B."/>
            <person name="Wang J."/>
            <person name="Wasserman M."/>
            <person name="Watts T."/>
            <person name="Wilson D."/>
            <person name="Wilson R.K."/>
            <person name="Wing R.A."/>
            <person name="Wolfner M.F."/>
            <person name="Wong A."/>
            <person name="Wong G.K."/>
            <person name="Wu C.I."/>
            <person name="Wu G."/>
            <person name="Yamamoto D."/>
            <person name="Yang H.P."/>
            <person name="Yang S.P."/>
            <person name="Yorke J.A."/>
            <person name="Yoshida K."/>
            <person name="Zdobnov E."/>
            <person name="Zhang P."/>
            <person name="Zhang Y."/>
            <person name="Zimin A.V."/>
            <person name="Baldwin J."/>
            <person name="Abdouelleil A."/>
            <person name="Abdulkadir J."/>
            <person name="Abebe A."/>
            <person name="Abera B."/>
            <person name="Abreu J."/>
            <person name="Acer S.C."/>
            <person name="Aftuck L."/>
            <person name="Alexander A."/>
            <person name="An P."/>
            <person name="Anderson E."/>
            <person name="Anderson S."/>
            <person name="Arachi H."/>
            <person name="Azer M."/>
            <person name="Bachantsang P."/>
            <person name="Barry A."/>
            <person name="Bayul T."/>
            <person name="Berlin A."/>
            <person name="Bessette D."/>
            <person name="Bloom T."/>
            <person name="Blye J."/>
            <person name="Boguslavskiy L."/>
            <person name="Bonnet C."/>
            <person name="Boukhgalter B."/>
            <person name="Bourzgui I."/>
            <person name="Brown A."/>
            <person name="Cahill P."/>
            <person name="Channer S."/>
            <person name="Cheshatsang Y."/>
            <person name="Chuda L."/>
            <person name="Citroen M."/>
            <person name="Collymore A."/>
            <person name="Cooke P."/>
            <person name="Costello M."/>
            <person name="D'Aco K."/>
            <person name="Daza R."/>
            <person name="De Haan G."/>
            <person name="DeGray S."/>
            <person name="DeMaso C."/>
            <person name="Dhargay N."/>
            <person name="Dooley K."/>
            <person name="Dooley E."/>
            <person name="Doricent M."/>
            <person name="Dorje P."/>
            <person name="Dorjee K."/>
            <person name="Dupes A."/>
            <person name="Elong R."/>
            <person name="Falk J."/>
            <person name="Farina A."/>
            <person name="Faro S."/>
            <person name="Ferguson D."/>
            <person name="Fisher S."/>
            <person name="Foley C.D."/>
            <person name="Franke A."/>
            <person name="Friedrich D."/>
            <person name="Gadbois L."/>
            <person name="Gearin G."/>
            <person name="Gearin C.R."/>
            <person name="Giannoukos G."/>
            <person name="Goode T."/>
            <person name="Graham J."/>
            <person name="Grandbois E."/>
            <person name="Grewal S."/>
            <person name="Gyaltsen K."/>
            <person name="Hafez N."/>
            <person name="Hagos B."/>
            <person name="Hall J."/>
            <person name="Henson C."/>
            <person name="Hollinger A."/>
            <person name="Honan T."/>
            <person name="Huard M.D."/>
            <person name="Hughes L."/>
            <person name="Hurhula B."/>
            <person name="Husby M.E."/>
            <person name="Kamat A."/>
            <person name="Kanga B."/>
            <person name="Kashin S."/>
            <person name="Khazanovich D."/>
            <person name="Kisner P."/>
            <person name="Lance K."/>
            <person name="Lara M."/>
            <person name="Lee W."/>
            <person name="Lennon N."/>
            <person name="Letendre F."/>
            <person name="LeVine R."/>
            <person name="Lipovsky A."/>
            <person name="Liu X."/>
            <person name="Liu J."/>
            <person name="Liu S."/>
            <person name="Lokyitsang T."/>
            <person name="Lokyitsang Y."/>
            <person name="Lubonja R."/>
            <person name="Lui A."/>
            <person name="MacDonald P."/>
            <person name="Magnisalis V."/>
            <person name="Maru K."/>
            <person name="Matthews C."/>
            <person name="McCusker W."/>
            <person name="McDonough S."/>
            <person name="Mehta T."/>
            <person name="Meldrim J."/>
            <person name="Meneus L."/>
            <person name="Mihai O."/>
            <person name="Mihalev A."/>
            <person name="Mihova T."/>
            <person name="Mittelman R."/>
            <person name="Mlenga V."/>
            <person name="Montmayeur A."/>
            <person name="Mulrain L."/>
            <person name="Navidi A."/>
            <person name="Naylor J."/>
            <person name="Negash T."/>
            <person name="Nguyen T."/>
            <person name="Nguyen N."/>
            <person name="Nicol R."/>
            <person name="Norbu C."/>
            <person name="Norbu N."/>
            <person name="Novod N."/>
            <person name="O'Neill B."/>
            <person name="Osman S."/>
            <person name="Markiewicz E."/>
            <person name="Oyono O.L."/>
            <person name="Patti C."/>
            <person name="Phunkhang P."/>
            <person name="Pierre F."/>
            <person name="Priest M."/>
            <person name="Raghuraman S."/>
            <person name="Rege F."/>
            <person name="Reyes R."/>
            <person name="Rise C."/>
            <person name="Rogov P."/>
            <person name="Ross K."/>
            <person name="Ryan E."/>
            <person name="Settipalli S."/>
            <person name="Shea T."/>
            <person name="Sherpa N."/>
            <person name="Shi L."/>
            <person name="Shih D."/>
            <person name="Sparrow T."/>
            <person name="Spaulding J."/>
            <person name="Stalker J."/>
            <person name="Stange-Thomann N."/>
            <person name="Stavropoulos S."/>
            <person name="Stone C."/>
            <person name="Strader C."/>
            <person name="Tesfaye S."/>
            <person name="Thomson T."/>
            <person name="Thoulutsang Y."/>
            <person name="Thoulutsang D."/>
            <person name="Topham K."/>
            <person name="Topping I."/>
            <person name="Tsamla T."/>
            <person name="Vassiliev H."/>
            <person name="Vo A."/>
            <person name="Wangchuk T."/>
            <person name="Wangdi T."/>
            <person name="Weiand M."/>
            <person name="Wilkinson J."/>
            <person name="Wilson A."/>
            <person name="Yadav S."/>
            <person name="Young G."/>
            <person name="Yu Q."/>
            <person name="Zembek L."/>
            <person name="Zhong D."/>
            <person name="Zimmer A."/>
            <person name="Zwirko Z."/>
            <person name="Jaffe D.B."/>
            <person name="Alvarez P."/>
            <person name="Brockman W."/>
            <person name="Butler J."/>
            <person name="Chin C."/>
            <person name="Gnerre S."/>
            <person name="Grabherr M."/>
            <person name="Kleber M."/>
            <person name="Mauceli E."/>
            <person name="MacCallum I."/>
        </authorList>
    </citation>
    <scope>NUCLEOTIDE SEQUENCE [LARGE SCALE GENOMIC DNA]</scope>
    <source>
        <strain evidence="2">Tucson 14030-0811.24</strain>
    </source>
</reference>
<evidence type="ECO:0000313" key="1">
    <source>
        <dbReference type="EMBL" id="EDW85520.2"/>
    </source>
</evidence>
<gene>
    <name evidence="1" type="primary">Dwil\GK23121</name>
    <name evidence="1" type="ORF">Dwil_GK23121</name>
</gene>
<accession>B4NMD1</accession>
<dbReference type="STRING" id="7260.B4NMD1"/>
<dbReference type="eggNOG" id="KOG0490">
    <property type="taxonomic scope" value="Eukaryota"/>
</dbReference>
<protein>
    <submittedName>
        <fullName evidence="1">Uncharacterized protein</fullName>
    </submittedName>
</protein>
<evidence type="ECO:0000313" key="2">
    <source>
        <dbReference type="Proteomes" id="UP000007798"/>
    </source>
</evidence>
<dbReference type="AlphaFoldDB" id="B4NMD1"/>
<organism evidence="1 2">
    <name type="scientific">Drosophila willistoni</name>
    <name type="common">Fruit fly</name>
    <dbReference type="NCBI Taxonomy" id="7260"/>
    <lineage>
        <taxon>Eukaryota</taxon>
        <taxon>Metazoa</taxon>
        <taxon>Ecdysozoa</taxon>
        <taxon>Arthropoda</taxon>
        <taxon>Hexapoda</taxon>
        <taxon>Insecta</taxon>
        <taxon>Pterygota</taxon>
        <taxon>Neoptera</taxon>
        <taxon>Endopterygota</taxon>
        <taxon>Diptera</taxon>
        <taxon>Brachycera</taxon>
        <taxon>Muscomorpha</taxon>
        <taxon>Ephydroidea</taxon>
        <taxon>Drosophilidae</taxon>
        <taxon>Drosophila</taxon>
        <taxon>Sophophora</taxon>
    </lineage>
</organism>
<dbReference type="InParanoid" id="B4NMD1"/>